<dbReference type="Proteomes" id="UP000027138">
    <property type="component" value="Unassembled WGS sequence"/>
</dbReference>
<keyword evidence="2" id="KW-1185">Reference proteome</keyword>
<gene>
    <name evidence="1" type="ORF">JCGZ_12938</name>
</gene>
<dbReference type="AlphaFoldDB" id="A0A067LNL0"/>
<dbReference type="OrthoDB" id="1305418at2759"/>
<dbReference type="EMBL" id="KK914218">
    <property type="protein sequence ID" value="KDP46455.1"/>
    <property type="molecule type" value="Genomic_DNA"/>
</dbReference>
<evidence type="ECO:0000313" key="2">
    <source>
        <dbReference type="Proteomes" id="UP000027138"/>
    </source>
</evidence>
<name>A0A067LNL0_JATCU</name>
<accession>A0A067LNL0</accession>
<protein>
    <submittedName>
        <fullName evidence="1">Uncharacterized protein</fullName>
    </submittedName>
</protein>
<sequence length="66" mass="8002">MPKVVWEKLCALRYTDFTYRMRKSGKKQQCVSQEKWESWQKAWGDPALKRKCEIFARNRRSDTSDD</sequence>
<organism evidence="1 2">
    <name type="scientific">Jatropha curcas</name>
    <name type="common">Barbados nut</name>
    <dbReference type="NCBI Taxonomy" id="180498"/>
    <lineage>
        <taxon>Eukaryota</taxon>
        <taxon>Viridiplantae</taxon>
        <taxon>Streptophyta</taxon>
        <taxon>Embryophyta</taxon>
        <taxon>Tracheophyta</taxon>
        <taxon>Spermatophyta</taxon>
        <taxon>Magnoliopsida</taxon>
        <taxon>eudicotyledons</taxon>
        <taxon>Gunneridae</taxon>
        <taxon>Pentapetalae</taxon>
        <taxon>rosids</taxon>
        <taxon>fabids</taxon>
        <taxon>Malpighiales</taxon>
        <taxon>Euphorbiaceae</taxon>
        <taxon>Crotonoideae</taxon>
        <taxon>Jatropheae</taxon>
        <taxon>Jatropha</taxon>
    </lineage>
</organism>
<reference evidence="1 2" key="1">
    <citation type="journal article" date="2014" name="PLoS ONE">
        <title>Global Analysis of Gene Expression Profiles in Physic Nut (Jatropha curcas L.) Seedlings Exposed to Salt Stress.</title>
        <authorList>
            <person name="Zhang L."/>
            <person name="Zhang C."/>
            <person name="Wu P."/>
            <person name="Chen Y."/>
            <person name="Li M."/>
            <person name="Jiang H."/>
            <person name="Wu G."/>
        </authorList>
    </citation>
    <scope>NUCLEOTIDE SEQUENCE [LARGE SCALE GENOMIC DNA]</scope>
    <source>
        <strain evidence="2">cv. GZQX0401</strain>
        <tissue evidence="1">Young leaves</tissue>
    </source>
</reference>
<evidence type="ECO:0000313" key="1">
    <source>
        <dbReference type="EMBL" id="KDP46455.1"/>
    </source>
</evidence>
<proteinExistence type="predicted"/>